<name>A0A917HDD8_9BACT</name>
<feature type="chain" id="PRO_5037656430" description="Glycosyl hydrolases family 39 N-terminal catalytic domain-containing protein" evidence="4">
    <location>
        <begin position="25"/>
        <end position="504"/>
    </location>
</feature>
<feature type="domain" description="Glycosyl hydrolases family 39 N-terminal catalytic" evidence="5">
    <location>
        <begin position="34"/>
        <end position="284"/>
    </location>
</feature>
<keyword evidence="7" id="KW-1185">Reference proteome</keyword>
<dbReference type="Pfam" id="PF01229">
    <property type="entry name" value="Glyco_hydro_39"/>
    <property type="match status" value="1"/>
</dbReference>
<protein>
    <recommendedName>
        <fullName evidence="5">Glycosyl hydrolases family 39 N-terminal catalytic domain-containing protein</fullName>
    </recommendedName>
</protein>
<comment type="caution">
    <text evidence="6">The sequence shown here is derived from an EMBL/GenBank/DDBJ whole genome shotgun (WGS) entry which is preliminary data.</text>
</comment>
<evidence type="ECO:0000256" key="1">
    <source>
        <dbReference type="ARBA" id="ARBA00008875"/>
    </source>
</evidence>
<organism evidence="6 7">
    <name type="scientific">Edaphobacter dinghuensis</name>
    <dbReference type="NCBI Taxonomy" id="1560005"/>
    <lineage>
        <taxon>Bacteria</taxon>
        <taxon>Pseudomonadati</taxon>
        <taxon>Acidobacteriota</taxon>
        <taxon>Terriglobia</taxon>
        <taxon>Terriglobales</taxon>
        <taxon>Acidobacteriaceae</taxon>
        <taxon>Edaphobacter</taxon>
    </lineage>
</organism>
<dbReference type="InterPro" id="IPR049166">
    <property type="entry name" value="GH39_cat"/>
</dbReference>
<keyword evidence="2" id="KW-0378">Hydrolase</keyword>
<evidence type="ECO:0000259" key="5">
    <source>
        <dbReference type="Pfam" id="PF01229"/>
    </source>
</evidence>
<gene>
    <name evidence="6" type="ORF">GCM10011585_16930</name>
</gene>
<comment type="similarity">
    <text evidence="1">Belongs to the glycosyl hydrolase 39 family.</text>
</comment>
<evidence type="ECO:0000313" key="6">
    <source>
        <dbReference type="EMBL" id="GGG74802.1"/>
    </source>
</evidence>
<dbReference type="AlphaFoldDB" id="A0A917HDD8"/>
<dbReference type="PANTHER" id="PTHR12631">
    <property type="entry name" value="ALPHA-L-IDURONIDASE"/>
    <property type="match status" value="1"/>
</dbReference>
<keyword evidence="3" id="KW-0326">Glycosidase</keyword>
<evidence type="ECO:0000313" key="7">
    <source>
        <dbReference type="Proteomes" id="UP000647241"/>
    </source>
</evidence>
<evidence type="ECO:0000256" key="2">
    <source>
        <dbReference type="ARBA" id="ARBA00022801"/>
    </source>
</evidence>
<dbReference type="PANTHER" id="PTHR12631:SF10">
    <property type="entry name" value="BETA-XYLOSIDASE-LIKE PROTEIN-RELATED"/>
    <property type="match status" value="1"/>
</dbReference>
<proteinExistence type="inferred from homology"/>
<reference evidence="6" key="2">
    <citation type="submission" date="2020-09" db="EMBL/GenBank/DDBJ databases">
        <authorList>
            <person name="Sun Q."/>
            <person name="Zhou Y."/>
        </authorList>
    </citation>
    <scope>NUCLEOTIDE SEQUENCE</scope>
    <source>
        <strain evidence="6">CGMCC 1.12997</strain>
    </source>
</reference>
<feature type="signal peptide" evidence="4">
    <location>
        <begin position="1"/>
        <end position="24"/>
    </location>
</feature>
<sequence length="504" mass="57415">MTRLPKWVLFALVCMFTSSCIVCAQDATKPDEVKVDWAKVVQLSRSTPTLQVVVNPQLLRGAKLHDSSFAALHMLGADYVRYVPWLPYPRQAVAELSAPANGKTSWDFSHIDPTLDDFMQATAGHSVILNFSTIPAWMYKTEKPVTFPDDPNQVFWDYTQGTELRDPSMKEVSEYYARLLSWYTKGGFTDEYGKRWESGHHYKIPYWEVLNEIEFEHHWTPQEYTRFYDTVTAAMRKVDPNIKFVALALANPSKHPEMFEYFLNPANHRKGAPLDFISYHFYASPTPDQNLDDWQYTFFDQADGFLNTVRYVEEIRKRYSPSTKTDLDELGVILTEDEKEISHPGYVAKPEPQGYWNLDGAMYAYIYSEAAKMGIDVLGESQLVGYPSQFPSVSMMNYNTTDPNPRFWVLKLLKDHFGPGDKLVETTNPSRSIYAQAFASSHGKMLLVINKRNRAEQLALPTDAEGATVSLVAPSTGDHAPAQETLSDHVLSLQPFEVAVVQYK</sequence>
<dbReference type="Proteomes" id="UP000647241">
    <property type="component" value="Unassembled WGS sequence"/>
</dbReference>
<accession>A0A917HDD8</accession>
<dbReference type="EMBL" id="BMGT01000002">
    <property type="protein sequence ID" value="GGG74802.1"/>
    <property type="molecule type" value="Genomic_DNA"/>
</dbReference>
<dbReference type="InterPro" id="IPR017853">
    <property type="entry name" value="GH"/>
</dbReference>
<dbReference type="RefSeq" id="WP_229739194.1">
    <property type="nucleotide sequence ID" value="NZ_BMGT01000002.1"/>
</dbReference>
<keyword evidence="4" id="KW-0732">Signal</keyword>
<reference evidence="6" key="1">
    <citation type="journal article" date="2014" name="Int. J. Syst. Evol. Microbiol.">
        <title>Complete genome sequence of Corynebacterium casei LMG S-19264T (=DSM 44701T), isolated from a smear-ripened cheese.</title>
        <authorList>
            <consortium name="US DOE Joint Genome Institute (JGI-PGF)"/>
            <person name="Walter F."/>
            <person name="Albersmeier A."/>
            <person name="Kalinowski J."/>
            <person name="Ruckert C."/>
        </authorList>
    </citation>
    <scope>NUCLEOTIDE SEQUENCE</scope>
    <source>
        <strain evidence="6">CGMCC 1.12997</strain>
    </source>
</reference>
<dbReference type="PROSITE" id="PS51257">
    <property type="entry name" value="PROKAR_LIPOPROTEIN"/>
    <property type="match status" value="1"/>
</dbReference>
<dbReference type="Gene3D" id="3.20.20.80">
    <property type="entry name" value="Glycosidases"/>
    <property type="match status" value="1"/>
</dbReference>
<dbReference type="InterPro" id="IPR051923">
    <property type="entry name" value="Glycosyl_Hydrolase_39"/>
</dbReference>
<dbReference type="GO" id="GO:0004553">
    <property type="term" value="F:hydrolase activity, hydrolyzing O-glycosyl compounds"/>
    <property type="evidence" value="ECO:0007669"/>
    <property type="project" value="TreeGrafter"/>
</dbReference>
<dbReference type="SUPFAM" id="SSF51445">
    <property type="entry name" value="(Trans)glycosidases"/>
    <property type="match status" value="1"/>
</dbReference>
<evidence type="ECO:0000256" key="4">
    <source>
        <dbReference type="SAM" id="SignalP"/>
    </source>
</evidence>
<evidence type="ECO:0000256" key="3">
    <source>
        <dbReference type="ARBA" id="ARBA00023295"/>
    </source>
</evidence>